<evidence type="ECO:0000256" key="5">
    <source>
        <dbReference type="SAM" id="Phobius"/>
    </source>
</evidence>
<gene>
    <name evidence="6" type="primary">ytaF</name>
    <name evidence="6" type="ORF">JK634_17425</name>
</gene>
<reference evidence="6" key="1">
    <citation type="submission" date="2021-01" db="EMBL/GenBank/DDBJ databases">
        <title>Genome public.</title>
        <authorList>
            <person name="Liu C."/>
            <person name="Sun Q."/>
        </authorList>
    </citation>
    <scope>NUCLEOTIDE SEQUENCE</scope>
    <source>
        <strain evidence="6">YIM B02565</strain>
    </source>
</reference>
<organism evidence="6 7">
    <name type="scientific">Clostridium paridis</name>
    <dbReference type="NCBI Taxonomy" id="2803863"/>
    <lineage>
        <taxon>Bacteria</taxon>
        <taxon>Bacillati</taxon>
        <taxon>Bacillota</taxon>
        <taxon>Clostridia</taxon>
        <taxon>Eubacteriales</taxon>
        <taxon>Clostridiaceae</taxon>
        <taxon>Clostridium</taxon>
    </lineage>
</organism>
<dbReference type="PANTHER" id="PTHR35529">
    <property type="entry name" value="MANGANESE EFFLUX PUMP MNTP-RELATED"/>
    <property type="match status" value="1"/>
</dbReference>
<feature type="transmembrane region" description="Helical" evidence="5">
    <location>
        <begin position="36"/>
        <end position="53"/>
    </location>
</feature>
<dbReference type="InterPro" id="IPR014205">
    <property type="entry name" value="Spore_YtaF"/>
</dbReference>
<dbReference type="NCBIfam" id="TIGR02840">
    <property type="entry name" value="spore_YtaF"/>
    <property type="match status" value="1"/>
</dbReference>
<keyword evidence="1" id="KW-1003">Cell membrane</keyword>
<evidence type="ECO:0000313" key="7">
    <source>
        <dbReference type="Proteomes" id="UP000623681"/>
    </source>
</evidence>
<feature type="transmembrane region" description="Helical" evidence="5">
    <location>
        <begin position="154"/>
        <end position="174"/>
    </location>
</feature>
<dbReference type="Pfam" id="PF02659">
    <property type="entry name" value="Mntp"/>
    <property type="match status" value="1"/>
</dbReference>
<dbReference type="PANTHER" id="PTHR35529:SF2">
    <property type="entry name" value="SPORULATION PROTEIN YTAF-RELATED"/>
    <property type="match status" value="1"/>
</dbReference>
<evidence type="ECO:0000256" key="1">
    <source>
        <dbReference type="ARBA" id="ARBA00022475"/>
    </source>
</evidence>
<evidence type="ECO:0000256" key="2">
    <source>
        <dbReference type="ARBA" id="ARBA00022692"/>
    </source>
</evidence>
<feature type="transmembrane region" description="Helical" evidence="5">
    <location>
        <begin position="65"/>
        <end position="83"/>
    </location>
</feature>
<evidence type="ECO:0000256" key="3">
    <source>
        <dbReference type="ARBA" id="ARBA00022989"/>
    </source>
</evidence>
<protein>
    <submittedName>
        <fullName evidence="6">Sporulation membrane protein YtaF</fullName>
    </submittedName>
</protein>
<dbReference type="Proteomes" id="UP000623681">
    <property type="component" value="Unassembled WGS sequence"/>
</dbReference>
<keyword evidence="2 5" id="KW-0812">Transmembrane</keyword>
<evidence type="ECO:0000313" key="6">
    <source>
        <dbReference type="EMBL" id="MBL4933574.1"/>
    </source>
</evidence>
<evidence type="ECO:0000256" key="4">
    <source>
        <dbReference type="ARBA" id="ARBA00023136"/>
    </source>
</evidence>
<dbReference type="EMBL" id="JAESWA010000026">
    <property type="protein sequence ID" value="MBL4933574.1"/>
    <property type="molecule type" value="Genomic_DNA"/>
</dbReference>
<keyword evidence="3 5" id="KW-1133">Transmembrane helix</keyword>
<feature type="transmembrane region" description="Helical" evidence="5">
    <location>
        <begin position="186"/>
        <end position="202"/>
    </location>
</feature>
<name>A0A937FHP2_9CLOT</name>
<comment type="caution">
    <text evidence="6">The sequence shown here is derived from an EMBL/GenBank/DDBJ whole genome shotgun (WGS) entry which is preliminary data.</text>
</comment>
<dbReference type="AlphaFoldDB" id="A0A937FHP2"/>
<accession>A0A937FHP2</accession>
<keyword evidence="4 5" id="KW-0472">Membrane</keyword>
<keyword evidence="7" id="KW-1185">Reference proteome</keyword>
<proteinExistence type="predicted"/>
<sequence length="203" mass="22332">MRIIYTLFIALANNIDNISVRIAYSIRGIKIPMSKNLYISFITFIFASLAALSGQVVSQTLNSRISSYLSMILLIGIGIWIIIEPYRNKKNKEEEVIVNEDISIQDIMKNPEKADVNNSKDIDYKEATLLGVALSMDTLGGGLSAGMIGVNPIFVGFFSALVSFIALWVGNYVAKIFSKWNIGEKAPIIAGVLLILIGIKQII</sequence>
<dbReference type="InterPro" id="IPR003810">
    <property type="entry name" value="Mntp/YtaF"/>
</dbReference>